<dbReference type="Proteomes" id="UP001234989">
    <property type="component" value="Chromosome 3"/>
</dbReference>
<feature type="region of interest" description="Disordered" evidence="2">
    <location>
        <begin position="1"/>
        <end position="41"/>
    </location>
</feature>
<dbReference type="AlphaFoldDB" id="A0AAF0TIL0"/>
<protein>
    <submittedName>
        <fullName evidence="3">Uncharacterized protein</fullName>
    </submittedName>
</protein>
<evidence type="ECO:0000313" key="3">
    <source>
        <dbReference type="EMBL" id="WMV21907.1"/>
    </source>
</evidence>
<dbReference type="EMBL" id="CP133614">
    <property type="protein sequence ID" value="WMV21907.1"/>
    <property type="molecule type" value="Genomic_DNA"/>
</dbReference>
<evidence type="ECO:0000313" key="4">
    <source>
        <dbReference type="Proteomes" id="UP001234989"/>
    </source>
</evidence>
<feature type="region of interest" description="Disordered" evidence="2">
    <location>
        <begin position="244"/>
        <end position="298"/>
    </location>
</feature>
<reference evidence="3" key="1">
    <citation type="submission" date="2023-08" db="EMBL/GenBank/DDBJ databases">
        <title>A de novo genome assembly of Solanum verrucosum Schlechtendal, a Mexican diploid species geographically isolated from the other diploid A-genome species in potato relatives.</title>
        <authorList>
            <person name="Hosaka K."/>
        </authorList>
    </citation>
    <scope>NUCLEOTIDE SEQUENCE</scope>
    <source>
        <tissue evidence="3">Young leaves</tissue>
    </source>
</reference>
<sequence length="332" mass="37426">MQNKREINKGKTRGRSEPPRKAYKPTGNIFGVDKSHPTSTTDCETNAEITKINSENKAHDQANNQLVFLKNKFDMANSDISPASKDKELEHEVANTEHVNETGDQAKEIIVENNMNDGNPKSLTTSVFNKTIPIKSINELTENNMNDGNPKSLTTSVFNKTIPIKSINELTVNNFDGEWEEVVGRKTKVGTCKKANTQIRRQQVKIMNEEQAADINQNSFDELMVGDEEQLASTCKTRLRNNKKIDNDYNGEEPDSQDEWADITSSEGEEEDDTSEESSDEEGNKQEKGEMAATLNKKTSMGLIKELEIKLELTSTKIKRARWVERKILILT</sequence>
<accession>A0AAF0TIL0</accession>
<proteinExistence type="predicted"/>
<feature type="coiled-coil region" evidence="1">
    <location>
        <begin position="52"/>
        <end position="79"/>
    </location>
</feature>
<feature type="compositionally biased region" description="Acidic residues" evidence="2">
    <location>
        <begin position="249"/>
        <end position="281"/>
    </location>
</feature>
<keyword evidence="4" id="KW-1185">Reference proteome</keyword>
<name>A0AAF0TIL0_SOLVR</name>
<gene>
    <name evidence="3" type="ORF">MTR67_015292</name>
</gene>
<keyword evidence="1" id="KW-0175">Coiled coil</keyword>
<organism evidence="3 4">
    <name type="scientific">Solanum verrucosum</name>
    <dbReference type="NCBI Taxonomy" id="315347"/>
    <lineage>
        <taxon>Eukaryota</taxon>
        <taxon>Viridiplantae</taxon>
        <taxon>Streptophyta</taxon>
        <taxon>Embryophyta</taxon>
        <taxon>Tracheophyta</taxon>
        <taxon>Spermatophyta</taxon>
        <taxon>Magnoliopsida</taxon>
        <taxon>eudicotyledons</taxon>
        <taxon>Gunneridae</taxon>
        <taxon>Pentapetalae</taxon>
        <taxon>asterids</taxon>
        <taxon>lamiids</taxon>
        <taxon>Solanales</taxon>
        <taxon>Solanaceae</taxon>
        <taxon>Solanoideae</taxon>
        <taxon>Solaneae</taxon>
        <taxon>Solanum</taxon>
    </lineage>
</organism>
<evidence type="ECO:0000256" key="2">
    <source>
        <dbReference type="SAM" id="MobiDB-lite"/>
    </source>
</evidence>
<evidence type="ECO:0000256" key="1">
    <source>
        <dbReference type="SAM" id="Coils"/>
    </source>
</evidence>
<feature type="compositionally biased region" description="Basic and acidic residues" evidence="2">
    <location>
        <begin position="1"/>
        <end position="20"/>
    </location>
</feature>